<keyword evidence="1" id="KW-0472">Membrane</keyword>
<reference evidence="2 3" key="1">
    <citation type="journal article" date="2016" name="Nat. Commun.">
        <title>Thousands of microbial genomes shed light on interconnected biogeochemical processes in an aquifer system.</title>
        <authorList>
            <person name="Anantharaman K."/>
            <person name="Brown C.T."/>
            <person name="Hug L.A."/>
            <person name="Sharon I."/>
            <person name="Castelle C.J."/>
            <person name="Probst A.J."/>
            <person name="Thomas B.C."/>
            <person name="Singh A."/>
            <person name="Wilkins M.J."/>
            <person name="Karaoz U."/>
            <person name="Brodie E.L."/>
            <person name="Williams K.H."/>
            <person name="Hubbard S.S."/>
            <person name="Banfield J.F."/>
        </authorList>
    </citation>
    <scope>NUCLEOTIDE SEQUENCE [LARGE SCALE GENOMIC DNA]</scope>
</reference>
<dbReference type="EMBL" id="MFEL01000014">
    <property type="protein sequence ID" value="OGE80910.1"/>
    <property type="molecule type" value="Genomic_DNA"/>
</dbReference>
<dbReference type="AlphaFoldDB" id="A0A1F5NU97"/>
<keyword evidence="1" id="KW-0812">Transmembrane</keyword>
<evidence type="ECO:0000313" key="3">
    <source>
        <dbReference type="Proteomes" id="UP000178892"/>
    </source>
</evidence>
<gene>
    <name evidence="2" type="ORF">A2720_00400</name>
</gene>
<evidence type="ECO:0000313" key="2">
    <source>
        <dbReference type="EMBL" id="OGE80910.1"/>
    </source>
</evidence>
<sequence length="111" mass="12233">MSSSDTLYFAAIFSSVSSSKTLWLTPVVGRTVNFWPGWRTEFSSSLFSIMIVAGETPKLEAIEMMLSPGTTSYTERPARRKLSVSAGLVFTITFSWIVVGLSEVEARITLL</sequence>
<evidence type="ECO:0000256" key="1">
    <source>
        <dbReference type="SAM" id="Phobius"/>
    </source>
</evidence>
<comment type="caution">
    <text evidence="2">The sequence shown here is derived from an EMBL/GenBank/DDBJ whole genome shotgun (WGS) entry which is preliminary data.</text>
</comment>
<accession>A0A1F5NU97</accession>
<organism evidence="2 3">
    <name type="scientific">Candidatus Doudnabacteria bacterium RIFCSPHIGHO2_01_FULL_46_24</name>
    <dbReference type="NCBI Taxonomy" id="1817825"/>
    <lineage>
        <taxon>Bacteria</taxon>
        <taxon>Candidatus Doudnaibacteriota</taxon>
    </lineage>
</organism>
<dbReference type="Proteomes" id="UP000178892">
    <property type="component" value="Unassembled WGS sequence"/>
</dbReference>
<proteinExistence type="predicted"/>
<name>A0A1F5NU97_9BACT</name>
<feature type="transmembrane region" description="Helical" evidence="1">
    <location>
        <begin position="82"/>
        <end position="101"/>
    </location>
</feature>
<keyword evidence="1" id="KW-1133">Transmembrane helix</keyword>
<protein>
    <submittedName>
        <fullName evidence="2">Uncharacterized protein</fullName>
    </submittedName>
</protein>